<dbReference type="AlphaFoldDB" id="A0A8X7NN76"/>
<feature type="compositionally biased region" description="Polar residues" evidence="1">
    <location>
        <begin position="83"/>
        <end position="98"/>
    </location>
</feature>
<feature type="compositionally biased region" description="Acidic residues" evidence="1">
    <location>
        <begin position="99"/>
        <end position="117"/>
    </location>
</feature>
<gene>
    <name evidence="2" type="ORF">FOB60_002796</name>
</gene>
<dbReference type="OrthoDB" id="4019199at2759"/>
<evidence type="ECO:0000313" key="3">
    <source>
        <dbReference type="Proteomes" id="UP000590412"/>
    </source>
</evidence>
<evidence type="ECO:0000313" key="2">
    <source>
        <dbReference type="EMBL" id="KAF6052540.1"/>
    </source>
</evidence>
<evidence type="ECO:0000256" key="1">
    <source>
        <dbReference type="SAM" id="MobiDB-lite"/>
    </source>
</evidence>
<sequence>MPFLAIPFSVKVALAVGGVAGAGLAIVNNKETILQAAENLFNRGAEYCHERLEKQKIKNDGVFADGYEDGAFAKEEEEGRSTGYESFTDIETPNTTDFSEIDTDIEPADDGDDLEVD</sequence>
<feature type="compositionally biased region" description="Basic and acidic residues" evidence="1">
    <location>
        <begin position="71"/>
        <end position="80"/>
    </location>
</feature>
<organism evidence="2 3">
    <name type="scientific">Candida parapsilosis</name>
    <name type="common">Yeast</name>
    <dbReference type="NCBI Taxonomy" id="5480"/>
    <lineage>
        <taxon>Eukaryota</taxon>
        <taxon>Fungi</taxon>
        <taxon>Dikarya</taxon>
        <taxon>Ascomycota</taxon>
        <taxon>Saccharomycotina</taxon>
        <taxon>Pichiomycetes</taxon>
        <taxon>Debaryomycetaceae</taxon>
        <taxon>Candida/Lodderomyces clade</taxon>
        <taxon>Candida</taxon>
    </lineage>
</organism>
<reference evidence="2" key="1">
    <citation type="submission" date="2020-03" db="EMBL/GenBank/DDBJ databases">
        <title>FDA dAtabase for Regulatory Grade micrObial Sequences (FDA-ARGOS): Supporting development and validation of Infectious Disease Dx tests.</title>
        <authorList>
            <person name="Campos J."/>
            <person name="Goldberg B."/>
            <person name="Tallon L."/>
            <person name="Sadzewicz L."/>
            <person name="Vavikolanu K."/>
            <person name="Mehta A."/>
            <person name="Aluvathingal J."/>
            <person name="Nadendla S."/>
            <person name="Nandy P."/>
            <person name="Geyer C."/>
            <person name="Yan Y."/>
            <person name="Sichtig H."/>
        </authorList>
    </citation>
    <scope>NUCLEOTIDE SEQUENCE [LARGE SCALE GENOMIC DNA]</scope>
    <source>
        <strain evidence="2">FDAARGOS_652</strain>
    </source>
</reference>
<proteinExistence type="predicted"/>
<dbReference type="Proteomes" id="UP000590412">
    <property type="component" value="Unassembled WGS sequence"/>
</dbReference>
<accession>A0A8X7NN76</accession>
<feature type="region of interest" description="Disordered" evidence="1">
    <location>
        <begin position="68"/>
        <end position="117"/>
    </location>
</feature>
<name>A0A8X7NN76_CANPA</name>
<protein>
    <submittedName>
        <fullName evidence="2">Uncharacterized protein</fullName>
    </submittedName>
</protein>
<comment type="caution">
    <text evidence="2">The sequence shown here is derived from an EMBL/GenBank/DDBJ whole genome shotgun (WGS) entry which is preliminary data.</text>
</comment>
<dbReference type="EMBL" id="JABWAB010000004">
    <property type="protein sequence ID" value="KAF6052540.1"/>
    <property type="molecule type" value="Genomic_DNA"/>
</dbReference>